<evidence type="ECO:0000313" key="1">
    <source>
        <dbReference type="EMBL" id="SDY04025.1"/>
    </source>
</evidence>
<reference evidence="2" key="1">
    <citation type="submission" date="2016-10" db="EMBL/GenBank/DDBJ databases">
        <authorList>
            <person name="Varghese N."/>
            <person name="Submissions S."/>
        </authorList>
    </citation>
    <scope>NUCLEOTIDE SEQUENCE [LARGE SCALE GENOMIC DNA]</scope>
    <source>
        <strain evidence="2">SP</strain>
    </source>
</reference>
<organism evidence="1 2">
    <name type="scientific">Evansella caseinilytica</name>
    <dbReference type="NCBI Taxonomy" id="1503961"/>
    <lineage>
        <taxon>Bacteria</taxon>
        <taxon>Bacillati</taxon>
        <taxon>Bacillota</taxon>
        <taxon>Bacilli</taxon>
        <taxon>Bacillales</taxon>
        <taxon>Bacillaceae</taxon>
        <taxon>Evansella</taxon>
    </lineage>
</organism>
<dbReference type="EMBL" id="FNPI01000001">
    <property type="protein sequence ID" value="SDY04025.1"/>
    <property type="molecule type" value="Genomic_DNA"/>
</dbReference>
<sequence>MKAKQSLALYIIHITILSLVLFTGCSTQEQNNMTFLSNNEEQSIEVKVFYDYPVAENLEAMATEADVVVRGTFSRFKETWNMARHPVDISEPDRENYVEGHLYEFDVDEVILGQIDNKQMTVNYRYSELIQVENSKEDLFDITVEDPRYIKPELNTEYILFLNYDDDFDNYYGAIEPFQLQMTKDSQVELITKLTSNELQIAESANNTFTLDDGTIVHVDSELDRIDDHITGLKFEDIITKIKNTMK</sequence>
<name>A0A1H3GM03_9BACI</name>
<proteinExistence type="predicted"/>
<accession>A0A1H3GM03</accession>
<keyword evidence="2" id="KW-1185">Reference proteome</keyword>
<evidence type="ECO:0000313" key="2">
    <source>
        <dbReference type="Proteomes" id="UP000198935"/>
    </source>
</evidence>
<gene>
    <name evidence="1" type="ORF">SAMN05421736_101207</name>
</gene>
<dbReference type="Proteomes" id="UP000198935">
    <property type="component" value="Unassembled WGS sequence"/>
</dbReference>
<dbReference type="OrthoDB" id="2889766at2"/>
<dbReference type="AlphaFoldDB" id="A0A1H3GM03"/>
<protein>
    <submittedName>
        <fullName evidence="1">Uncharacterized protein</fullName>
    </submittedName>
</protein>
<dbReference type="PROSITE" id="PS51257">
    <property type="entry name" value="PROKAR_LIPOPROTEIN"/>
    <property type="match status" value="1"/>
</dbReference>